<dbReference type="RefSeq" id="WP_164011283.1">
    <property type="nucleotide sequence ID" value="NZ_WUFT01000009.1"/>
</dbReference>
<sequence length="318" mass="35431">MSELLTNAIYSIQLGIEDYQSNDDRRPISALRNFYAGVLLLGKECLLNAAPDAEPMEILASKFVPSLDEDGQVVMTPKGQSTIDLNELRERFSTFKLKWPEGNIKDLQRLRNDFEHFHSKAPKDAIRQAIAACFPLVEGFFSILLKSPKVSLGSAWDVMLAERAFFNKQKADCDATLQSLPWWHSLEDSSAFSCTECSSSLLFQADASNAEPTLIAGGCKACAAEFSAEETVTMIVESVFGVDEFERVKDGGEQTIYDCPECAYPTYVQAGMYVGCYYCQYVIEGECARCFTDMNINNQSVNNPSLCDYCDHVTSRDD</sequence>
<evidence type="ECO:0000313" key="1">
    <source>
        <dbReference type="EMBL" id="NEJ72071.1"/>
    </source>
</evidence>
<reference evidence="1 2" key="1">
    <citation type="submission" date="2019-12" db="EMBL/GenBank/DDBJ databases">
        <title>Rhizobium genotypes associated with high levels of biological nitrogen fixation by grain legumes in a temperate-maritime cropping system.</title>
        <authorList>
            <person name="Maluk M."/>
            <person name="Francesc Ferrando Molina F."/>
            <person name="Lopez Del Egido L."/>
            <person name="Lafos M."/>
            <person name="Langarica-Fuentes A."/>
            <person name="Gebre Yohannes G."/>
            <person name="Young M.W."/>
            <person name="Martin P."/>
            <person name="Gantlett R."/>
            <person name="Kenicer G."/>
            <person name="Hawes C."/>
            <person name="Begg G.S."/>
            <person name="Quilliam R.S."/>
            <person name="Squire G.R."/>
            <person name="Poole P.S."/>
            <person name="Young P.W."/>
            <person name="Iannetta P.M."/>
            <person name="James E.K."/>
        </authorList>
    </citation>
    <scope>NUCLEOTIDE SEQUENCE [LARGE SCALE GENOMIC DNA]</scope>
    <source>
        <strain evidence="1 2">JHI366</strain>
    </source>
</reference>
<name>A0A7K3UF63_9HYPH</name>
<comment type="caution">
    <text evidence="1">The sequence shown here is derived from an EMBL/GenBank/DDBJ whole genome shotgun (WGS) entry which is preliminary data.</text>
</comment>
<gene>
    <name evidence="1" type="ORF">GR197_16235</name>
</gene>
<proteinExistence type="predicted"/>
<accession>A0A7K3UF63</accession>
<dbReference type="Proteomes" id="UP000471753">
    <property type="component" value="Unassembled WGS sequence"/>
</dbReference>
<protein>
    <submittedName>
        <fullName evidence="1">Uncharacterized protein</fullName>
    </submittedName>
</protein>
<organism evidence="1 2">
    <name type="scientific">Rhizobium phaseoli</name>
    <dbReference type="NCBI Taxonomy" id="396"/>
    <lineage>
        <taxon>Bacteria</taxon>
        <taxon>Pseudomonadati</taxon>
        <taxon>Pseudomonadota</taxon>
        <taxon>Alphaproteobacteria</taxon>
        <taxon>Hyphomicrobiales</taxon>
        <taxon>Rhizobiaceae</taxon>
        <taxon>Rhizobium/Agrobacterium group</taxon>
        <taxon>Rhizobium</taxon>
    </lineage>
</organism>
<dbReference type="AlphaFoldDB" id="A0A7K3UF63"/>
<evidence type="ECO:0000313" key="2">
    <source>
        <dbReference type="Proteomes" id="UP000471753"/>
    </source>
</evidence>
<dbReference type="EMBL" id="WUFT01000009">
    <property type="protein sequence ID" value="NEJ72071.1"/>
    <property type="molecule type" value="Genomic_DNA"/>
</dbReference>